<feature type="compositionally biased region" description="Polar residues" evidence="8">
    <location>
        <begin position="254"/>
        <end position="280"/>
    </location>
</feature>
<keyword evidence="7" id="KW-0653">Protein transport</keyword>
<evidence type="ECO:0000256" key="7">
    <source>
        <dbReference type="RuleBase" id="RU003879"/>
    </source>
</evidence>
<evidence type="ECO:0000256" key="9">
    <source>
        <dbReference type="SAM" id="Phobius"/>
    </source>
</evidence>
<dbReference type="GO" id="GO:0005886">
    <property type="term" value="C:plasma membrane"/>
    <property type="evidence" value="ECO:0007669"/>
    <property type="project" value="UniProtKB-SubCell"/>
</dbReference>
<dbReference type="GO" id="GO:0022857">
    <property type="term" value="F:transmembrane transporter activity"/>
    <property type="evidence" value="ECO:0007669"/>
    <property type="project" value="InterPro"/>
</dbReference>
<evidence type="ECO:0000256" key="6">
    <source>
        <dbReference type="ARBA" id="ARBA00023136"/>
    </source>
</evidence>
<dbReference type="InterPro" id="IPR003400">
    <property type="entry name" value="ExbD"/>
</dbReference>
<dbReference type="STRING" id="1173027.Mic7113_1096"/>
<evidence type="ECO:0000256" key="3">
    <source>
        <dbReference type="ARBA" id="ARBA00022475"/>
    </source>
</evidence>
<dbReference type="KEGG" id="mic:Mic7113_1096"/>
<evidence type="ECO:0000313" key="11">
    <source>
        <dbReference type="Proteomes" id="UP000010471"/>
    </source>
</evidence>
<keyword evidence="5 9" id="KW-1133">Transmembrane helix</keyword>
<dbReference type="PANTHER" id="PTHR30558">
    <property type="entry name" value="EXBD MEMBRANE COMPONENT OF PMF-DRIVEN MACROMOLECULE IMPORT SYSTEM"/>
    <property type="match status" value="1"/>
</dbReference>
<name>K9WB31_9CYAN</name>
<evidence type="ECO:0000256" key="5">
    <source>
        <dbReference type="ARBA" id="ARBA00022989"/>
    </source>
</evidence>
<feature type="region of interest" description="Disordered" evidence="8">
    <location>
        <begin position="190"/>
        <end position="280"/>
    </location>
</feature>
<keyword evidence="6 9" id="KW-0472">Membrane</keyword>
<keyword evidence="7" id="KW-0813">Transport</keyword>
<feature type="compositionally biased region" description="Low complexity" evidence="8">
    <location>
        <begin position="194"/>
        <end position="211"/>
    </location>
</feature>
<dbReference type="EMBL" id="CP003630">
    <property type="protein sequence ID" value="AFZ16989.1"/>
    <property type="molecule type" value="Genomic_DNA"/>
</dbReference>
<feature type="transmembrane region" description="Helical" evidence="9">
    <location>
        <begin position="34"/>
        <end position="55"/>
    </location>
</feature>
<reference evidence="10 11" key="1">
    <citation type="submission" date="2012-06" db="EMBL/GenBank/DDBJ databases">
        <title>Finished chromosome of genome of Microcoleus sp. PCC 7113.</title>
        <authorList>
            <consortium name="US DOE Joint Genome Institute"/>
            <person name="Gugger M."/>
            <person name="Coursin T."/>
            <person name="Rippka R."/>
            <person name="Tandeau De Marsac N."/>
            <person name="Huntemann M."/>
            <person name="Wei C.-L."/>
            <person name="Han J."/>
            <person name="Detter J.C."/>
            <person name="Han C."/>
            <person name="Tapia R."/>
            <person name="Chen A."/>
            <person name="Kyrpides N."/>
            <person name="Mavromatis K."/>
            <person name="Markowitz V."/>
            <person name="Szeto E."/>
            <person name="Ivanova N."/>
            <person name="Pagani I."/>
            <person name="Pati A."/>
            <person name="Goodwin L."/>
            <person name="Nordberg H.P."/>
            <person name="Cantor M.N."/>
            <person name="Hua S.X."/>
            <person name="Woyke T."/>
            <person name="Kerfeld C.A."/>
        </authorList>
    </citation>
    <scope>NUCLEOTIDE SEQUENCE [LARGE SCALE GENOMIC DNA]</scope>
    <source>
        <strain evidence="10 11">PCC 7113</strain>
    </source>
</reference>
<evidence type="ECO:0000256" key="2">
    <source>
        <dbReference type="ARBA" id="ARBA00005811"/>
    </source>
</evidence>
<protein>
    <submittedName>
        <fullName evidence="10">Biopolymer transport protein</fullName>
    </submittedName>
</protein>
<dbReference type="Pfam" id="PF02472">
    <property type="entry name" value="ExbD"/>
    <property type="match status" value="1"/>
</dbReference>
<dbReference type="PATRIC" id="fig|1173027.3.peg.1204"/>
<dbReference type="Proteomes" id="UP000010471">
    <property type="component" value="Chromosome"/>
</dbReference>
<proteinExistence type="inferred from homology"/>
<evidence type="ECO:0000256" key="8">
    <source>
        <dbReference type="SAM" id="MobiDB-lite"/>
    </source>
</evidence>
<feature type="compositionally biased region" description="Low complexity" evidence="8">
    <location>
        <begin position="230"/>
        <end position="245"/>
    </location>
</feature>
<comment type="subcellular location">
    <subcellularLocation>
        <location evidence="1">Cell membrane</location>
        <topology evidence="1">Single-pass membrane protein</topology>
    </subcellularLocation>
    <subcellularLocation>
        <location evidence="7">Cell membrane</location>
        <topology evidence="7">Single-pass type II membrane protein</topology>
    </subcellularLocation>
</comment>
<dbReference type="Gene3D" id="3.30.420.270">
    <property type="match status" value="1"/>
</dbReference>
<accession>K9WB31</accession>
<dbReference type="eggNOG" id="COG0848">
    <property type="taxonomic scope" value="Bacteria"/>
</dbReference>
<dbReference type="AlphaFoldDB" id="K9WB31"/>
<evidence type="ECO:0000256" key="4">
    <source>
        <dbReference type="ARBA" id="ARBA00022692"/>
    </source>
</evidence>
<evidence type="ECO:0000256" key="1">
    <source>
        <dbReference type="ARBA" id="ARBA00004162"/>
    </source>
</evidence>
<gene>
    <name evidence="10" type="ORF">Mic7113_1096</name>
</gene>
<dbReference type="OrthoDB" id="1682382at2"/>
<dbReference type="HOGENOM" id="CLU_085305_3_2_3"/>
<dbReference type="PANTHER" id="PTHR30558:SF3">
    <property type="entry name" value="BIOPOLYMER TRANSPORT PROTEIN EXBD-RELATED"/>
    <property type="match status" value="1"/>
</dbReference>
<keyword evidence="11" id="KW-1185">Reference proteome</keyword>
<evidence type="ECO:0000313" key="10">
    <source>
        <dbReference type="EMBL" id="AFZ16989.1"/>
    </source>
</evidence>
<dbReference type="RefSeq" id="WP_015181149.1">
    <property type="nucleotide sequence ID" value="NC_019738.1"/>
</dbReference>
<sequence>MSSNRKIRPNPTQVTARPLRLRIDTQTEDVRIELIPLIDVIFCILTFFLLSAVGLSRQQAINVDIAVPKASTGTPQGRQILVVSLNELGQVYVEKQPITTDTDFRQKLRDYRQKNPDGLMVLYASANASYNKVVQVLDLLRDEGGARVALATIPGKTDQGAVFNPAAPPATGVPSYTPYPGEGSLGTYPYGTFNPANPVNPAQPQVLGNPGQPLPGVPGVSPGSPPPLPGQSGVNPGNPAAPAPGTQVAPGNSAAPTPGTQVAPRTNTSPGNSAAPTPGT</sequence>
<comment type="similarity">
    <text evidence="2 7">Belongs to the ExbD/TolR family.</text>
</comment>
<organism evidence="10 11">
    <name type="scientific">Allocoleopsis franciscana PCC 7113</name>
    <dbReference type="NCBI Taxonomy" id="1173027"/>
    <lineage>
        <taxon>Bacteria</taxon>
        <taxon>Bacillati</taxon>
        <taxon>Cyanobacteriota</taxon>
        <taxon>Cyanophyceae</taxon>
        <taxon>Coleofasciculales</taxon>
        <taxon>Coleofasciculaceae</taxon>
        <taxon>Allocoleopsis</taxon>
        <taxon>Allocoleopsis franciscana</taxon>
    </lineage>
</organism>
<dbReference type="eggNOG" id="COG3184">
    <property type="taxonomic scope" value="Bacteria"/>
</dbReference>
<keyword evidence="4 7" id="KW-0812">Transmembrane</keyword>
<dbReference type="GO" id="GO:0015031">
    <property type="term" value="P:protein transport"/>
    <property type="evidence" value="ECO:0007669"/>
    <property type="project" value="UniProtKB-KW"/>
</dbReference>
<keyword evidence="3" id="KW-1003">Cell membrane</keyword>